<dbReference type="SUPFAM" id="SSF53649">
    <property type="entry name" value="Alkaline phosphatase-like"/>
    <property type="match status" value="1"/>
</dbReference>
<dbReference type="CDD" id="cd16027">
    <property type="entry name" value="SGSH"/>
    <property type="match status" value="1"/>
</dbReference>
<dbReference type="PANTHER" id="PTHR42693:SF53">
    <property type="entry name" value="ENDO-4-O-SULFATASE"/>
    <property type="match status" value="1"/>
</dbReference>
<dbReference type="Pfam" id="PF00884">
    <property type="entry name" value="Sulfatase"/>
    <property type="match status" value="2"/>
</dbReference>
<proteinExistence type="inferred from homology"/>
<accession>A0A858RG10</accession>
<dbReference type="InterPro" id="IPR017850">
    <property type="entry name" value="Alkaline_phosphatase_core_sf"/>
</dbReference>
<comment type="similarity">
    <text evidence="1">Belongs to the sulfatase family.</text>
</comment>
<name>A0A858RG10_9BACT</name>
<sequence>MLLRLRLSNLLPLLLFVTGLTPARSANRPNVLWITSEDNAAHWLGCYGNKDASTPRLDALAADGLKFTRAYSNAPVCAVARSTILNGAYAVTQGTQHMRSRPKIPASFRPYVSYLREQGYYCTNNAKTDYNFKGKDAAIWDACSGKAHYKDRPEGKPFMAVFNLTLTHESNLFPATVRKNRQNGTIPEKTRLDPAALTLPPHQPDLPEFRSDTAIYHDCLSAMDRRVGELLDELKANGLAEDTIVFYYSDHGGAMARGKRYLQDTGTRVPLIVHFPAKWQHLSPFKPGSEVPELVSFVDFAPTLLSLCGIETPVQMQGRAFLGAHRAPAKPEVFLFGDRFDGTPGMRRAITDGRYKYIRCFTPDLPGAPYSSYALGQPSWKAWQKAWQDGKLEGDFKKIWEPGQPVEQLFDTQSDPWEIKNLADQPEHGERLATLRGRLKALMIETRDTSVIPETLWPELIKDGTIFDFVRAPGFDHRKLVELAFEATTPAQNLSPGMTAALESGSPAERHWAETAKHLQKADP</sequence>
<keyword evidence="5" id="KW-1185">Reference proteome</keyword>
<dbReference type="AlphaFoldDB" id="A0A858RG10"/>
<dbReference type="InterPro" id="IPR050738">
    <property type="entry name" value="Sulfatase"/>
</dbReference>
<feature type="domain" description="Sulfatase N-terminal" evidence="3">
    <location>
        <begin position="29"/>
        <end position="122"/>
    </location>
</feature>
<dbReference type="Gene3D" id="3.40.720.10">
    <property type="entry name" value="Alkaline Phosphatase, subunit A"/>
    <property type="match status" value="1"/>
</dbReference>
<dbReference type="EMBL" id="CP051774">
    <property type="protein sequence ID" value="QJE96056.1"/>
    <property type="molecule type" value="Genomic_DNA"/>
</dbReference>
<evidence type="ECO:0000313" key="4">
    <source>
        <dbReference type="EMBL" id="QJE96056.1"/>
    </source>
</evidence>
<keyword evidence="2" id="KW-0378">Hydrolase</keyword>
<evidence type="ECO:0000259" key="3">
    <source>
        <dbReference type="Pfam" id="PF00884"/>
    </source>
</evidence>
<dbReference type="KEGG" id="luo:HHL09_09750"/>
<dbReference type="Proteomes" id="UP000501812">
    <property type="component" value="Chromosome"/>
</dbReference>
<evidence type="ECO:0000313" key="5">
    <source>
        <dbReference type="Proteomes" id="UP000501812"/>
    </source>
</evidence>
<protein>
    <submittedName>
        <fullName evidence="4">Sulfatase</fullName>
    </submittedName>
</protein>
<dbReference type="PANTHER" id="PTHR42693">
    <property type="entry name" value="ARYLSULFATASE FAMILY MEMBER"/>
    <property type="match status" value="1"/>
</dbReference>
<feature type="domain" description="Sulfatase N-terminal" evidence="3">
    <location>
        <begin position="125"/>
        <end position="310"/>
    </location>
</feature>
<dbReference type="GO" id="GO:0004065">
    <property type="term" value="F:arylsulfatase activity"/>
    <property type="evidence" value="ECO:0007669"/>
    <property type="project" value="TreeGrafter"/>
</dbReference>
<gene>
    <name evidence="4" type="ORF">HHL09_09750</name>
</gene>
<organism evidence="4 5">
    <name type="scientific">Luteolibacter luteus</name>
    <dbReference type="NCBI Taxonomy" id="2728835"/>
    <lineage>
        <taxon>Bacteria</taxon>
        <taxon>Pseudomonadati</taxon>
        <taxon>Verrucomicrobiota</taxon>
        <taxon>Verrucomicrobiia</taxon>
        <taxon>Verrucomicrobiales</taxon>
        <taxon>Verrucomicrobiaceae</taxon>
        <taxon>Luteolibacter</taxon>
    </lineage>
</organism>
<dbReference type="InterPro" id="IPR000917">
    <property type="entry name" value="Sulfatase_N"/>
</dbReference>
<reference evidence="4 5" key="1">
    <citation type="submission" date="2020-04" db="EMBL/GenBank/DDBJ databases">
        <title>Luteolibacter sp. G-1-1-1 isolated from soil.</title>
        <authorList>
            <person name="Dahal R.H."/>
        </authorList>
    </citation>
    <scope>NUCLEOTIDE SEQUENCE [LARGE SCALE GENOMIC DNA]</scope>
    <source>
        <strain evidence="4 5">G-1-1-1</strain>
    </source>
</reference>
<dbReference type="RefSeq" id="WP_169454416.1">
    <property type="nucleotide sequence ID" value="NZ_CP051774.1"/>
</dbReference>
<evidence type="ECO:0000256" key="2">
    <source>
        <dbReference type="ARBA" id="ARBA00022801"/>
    </source>
</evidence>
<evidence type="ECO:0000256" key="1">
    <source>
        <dbReference type="ARBA" id="ARBA00008779"/>
    </source>
</evidence>